<dbReference type="InterPro" id="IPR006447">
    <property type="entry name" value="Myb_dom_plants"/>
</dbReference>
<accession>Q23D02</accession>
<dbReference type="PROSITE" id="PS51294">
    <property type="entry name" value="HTH_MYB"/>
    <property type="match status" value="1"/>
</dbReference>
<dbReference type="Gene3D" id="1.10.10.60">
    <property type="entry name" value="Homeodomain-like"/>
    <property type="match status" value="1"/>
</dbReference>
<dbReference type="SMART" id="SM00717">
    <property type="entry name" value="SANT"/>
    <property type="match status" value="1"/>
</dbReference>
<feature type="domain" description="HTH myb-type" evidence="6">
    <location>
        <begin position="137"/>
        <end position="192"/>
    </location>
</feature>
<evidence type="ECO:0000313" key="8">
    <source>
        <dbReference type="Proteomes" id="UP000009168"/>
    </source>
</evidence>
<dbReference type="GeneID" id="7829171"/>
<dbReference type="InParanoid" id="Q23D02"/>
<evidence type="ECO:0000259" key="5">
    <source>
        <dbReference type="PROSITE" id="PS51293"/>
    </source>
</evidence>
<dbReference type="KEGG" id="tet:TTHERM_00051870"/>
<dbReference type="GO" id="GO:0003677">
    <property type="term" value="F:DNA binding"/>
    <property type="evidence" value="ECO:0007669"/>
    <property type="project" value="UniProtKB-KW"/>
</dbReference>
<dbReference type="NCBIfam" id="TIGR01557">
    <property type="entry name" value="myb_SHAQKYF"/>
    <property type="match status" value="1"/>
</dbReference>
<dbReference type="EMBL" id="GG662712">
    <property type="protein sequence ID" value="EAR94698.2"/>
    <property type="molecule type" value="Genomic_DNA"/>
</dbReference>
<dbReference type="InterPro" id="IPR017930">
    <property type="entry name" value="Myb_dom"/>
</dbReference>
<dbReference type="RefSeq" id="XP_001014884.2">
    <property type="nucleotide sequence ID" value="XM_001014884.2"/>
</dbReference>
<evidence type="ECO:0000313" key="7">
    <source>
        <dbReference type="EMBL" id="EAR94698.2"/>
    </source>
</evidence>
<proteinExistence type="predicted"/>
<dbReference type="InterPro" id="IPR001005">
    <property type="entry name" value="SANT/Myb"/>
</dbReference>
<name>Q23D02_TETTS</name>
<organism evidence="7 8">
    <name type="scientific">Tetrahymena thermophila (strain SB210)</name>
    <dbReference type="NCBI Taxonomy" id="312017"/>
    <lineage>
        <taxon>Eukaryota</taxon>
        <taxon>Sar</taxon>
        <taxon>Alveolata</taxon>
        <taxon>Ciliophora</taxon>
        <taxon>Intramacronucleata</taxon>
        <taxon>Oligohymenophorea</taxon>
        <taxon>Hymenostomatida</taxon>
        <taxon>Tetrahymenina</taxon>
        <taxon>Tetrahymenidae</taxon>
        <taxon>Tetrahymena</taxon>
    </lineage>
</organism>
<keyword evidence="8" id="KW-1185">Reference proteome</keyword>
<feature type="domain" description="SANT" evidence="5">
    <location>
        <begin position="145"/>
        <end position="196"/>
    </location>
</feature>
<feature type="region of interest" description="Disordered" evidence="4">
    <location>
        <begin position="195"/>
        <end position="214"/>
    </location>
</feature>
<reference evidence="8" key="1">
    <citation type="journal article" date="2006" name="PLoS Biol.">
        <title>Macronuclear genome sequence of the ciliate Tetrahymena thermophila, a model eukaryote.</title>
        <authorList>
            <person name="Eisen J.A."/>
            <person name="Coyne R.S."/>
            <person name="Wu M."/>
            <person name="Wu D."/>
            <person name="Thiagarajan M."/>
            <person name="Wortman J.R."/>
            <person name="Badger J.H."/>
            <person name="Ren Q."/>
            <person name="Amedeo P."/>
            <person name="Jones K.M."/>
            <person name="Tallon L.J."/>
            <person name="Delcher A.L."/>
            <person name="Salzberg S.L."/>
            <person name="Silva J.C."/>
            <person name="Haas B.J."/>
            <person name="Majoros W.H."/>
            <person name="Farzad M."/>
            <person name="Carlton J.M."/>
            <person name="Smith R.K. Jr."/>
            <person name="Garg J."/>
            <person name="Pearlman R.E."/>
            <person name="Karrer K.M."/>
            <person name="Sun L."/>
            <person name="Manning G."/>
            <person name="Elde N.C."/>
            <person name="Turkewitz A.P."/>
            <person name="Asai D.J."/>
            <person name="Wilkes D.E."/>
            <person name="Wang Y."/>
            <person name="Cai H."/>
            <person name="Collins K."/>
            <person name="Stewart B.A."/>
            <person name="Lee S.R."/>
            <person name="Wilamowska K."/>
            <person name="Weinberg Z."/>
            <person name="Ruzzo W.L."/>
            <person name="Wloga D."/>
            <person name="Gaertig J."/>
            <person name="Frankel J."/>
            <person name="Tsao C.-C."/>
            <person name="Gorovsky M.A."/>
            <person name="Keeling P.J."/>
            <person name="Waller R.F."/>
            <person name="Patron N.J."/>
            <person name="Cherry J.M."/>
            <person name="Stover N.A."/>
            <person name="Krieger C.J."/>
            <person name="del Toro C."/>
            <person name="Ryder H.F."/>
            <person name="Williamson S.C."/>
            <person name="Barbeau R.A."/>
            <person name="Hamilton E.P."/>
            <person name="Orias E."/>
        </authorList>
    </citation>
    <scope>NUCLEOTIDE SEQUENCE [LARGE SCALE GENOMIC DNA]</scope>
    <source>
        <strain evidence="8">SB210</strain>
    </source>
</reference>
<dbReference type="Pfam" id="PF00249">
    <property type="entry name" value="Myb_DNA-binding"/>
    <property type="match status" value="1"/>
</dbReference>
<dbReference type="STRING" id="312017.Q23D02"/>
<keyword evidence="1" id="KW-0805">Transcription regulation</keyword>
<evidence type="ECO:0000256" key="1">
    <source>
        <dbReference type="ARBA" id="ARBA00023015"/>
    </source>
</evidence>
<dbReference type="AlphaFoldDB" id="Q23D02"/>
<evidence type="ECO:0000256" key="3">
    <source>
        <dbReference type="ARBA" id="ARBA00023242"/>
    </source>
</evidence>
<keyword evidence="7" id="KW-0238">DNA-binding</keyword>
<dbReference type="HOGENOM" id="CLU_1368679_0_0_1"/>
<sequence length="269" mass="32193">MRQINNPNIQQISSLQQQNQSQANQSISQKITDYLNDNNRLISQAYISQCHENYEQALECLDKLVFRMIGMMENADKNHKMRQTIYENREILSEIQIKQYQELYQANINKNIDQNYYLDYYLSNLPVKKQIEKKQEKNKVQKVYWTEQEKAQFKEALQKFGKKDLKKISEYIGTKKPIQVRSHMQKYFKRLEKEGKLQQQSDINNSNEKNRSNEEVQHIVGENISSNLQKIKKNQKNQQQNNLLFDVNQEQKIQVNQEQNLKNNLKNND</sequence>
<dbReference type="Proteomes" id="UP000009168">
    <property type="component" value="Unassembled WGS sequence"/>
</dbReference>
<keyword evidence="2" id="KW-0804">Transcription</keyword>
<evidence type="ECO:0000256" key="2">
    <source>
        <dbReference type="ARBA" id="ARBA00023163"/>
    </source>
</evidence>
<evidence type="ECO:0000256" key="4">
    <source>
        <dbReference type="SAM" id="MobiDB-lite"/>
    </source>
</evidence>
<dbReference type="InterPro" id="IPR009057">
    <property type="entry name" value="Homeodomain-like_sf"/>
</dbReference>
<dbReference type="PROSITE" id="PS51293">
    <property type="entry name" value="SANT"/>
    <property type="match status" value="1"/>
</dbReference>
<dbReference type="SUPFAM" id="SSF46689">
    <property type="entry name" value="Homeodomain-like"/>
    <property type="match status" value="1"/>
</dbReference>
<dbReference type="OrthoDB" id="118550at2759"/>
<dbReference type="InterPro" id="IPR017884">
    <property type="entry name" value="SANT_dom"/>
</dbReference>
<dbReference type="CDD" id="cd00167">
    <property type="entry name" value="SANT"/>
    <property type="match status" value="1"/>
</dbReference>
<dbReference type="PANTHER" id="PTHR44042:SF67">
    <property type="entry name" value="MYB-LIKE PROTEIN I"/>
    <property type="match status" value="1"/>
</dbReference>
<evidence type="ECO:0000259" key="6">
    <source>
        <dbReference type="PROSITE" id="PS51294"/>
    </source>
</evidence>
<gene>
    <name evidence="7" type="ORF">TTHERM_00051870</name>
</gene>
<keyword evidence="3" id="KW-0539">Nucleus</keyword>
<dbReference type="PANTHER" id="PTHR44042">
    <property type="entry name" value="DUPLICATED HOMEODOMAIN-LIKE SUPERFAMILY PROTEIN-RELATED"/>
    <property type="match status" value="1"/>
</dbReference>
<protein>
    <submittedName>
        <fullName evidence="7">Myb-like DNA-binding domain, shaqkyf class protein</fullName>
    </submittedName>
</protein>